<evidence type="ECO:0000313" key="2">
    <source>
        <dbReference type="EMBL" id="CAD8875030.1"/>
    </source>
</evidence>
<reference evidence="2" key="1">
    <citation type="submission" date="2021-01" db="EMBL/GenBank/DDBJ databases">
        <authorList>
            <person name="Corre E."/>
            <person name="Pelletier E."/>
            <person name="Niang G."/>
            <person name="Scheremetjew M."/>
            <person name="Finn R."/>
            <person name="Kale V."/>
            <person name="Holt S."/>
            <person name="Cochrane G."/>
            <person name="Meng A."/>
            <person name="Brown T."/>
            <person name="Cohen L."/>
        </authorList>
    </citation>
    <scope>NUCLEOTIDE SEQUENCE</scope>
    <source>
        <strain evidence="2">308</strain>
    </source>
</reference>
<sequence length="472" mass="50936">MDMSGAANMLRAVRQNVIDPFMQATNAQVDGVEGPVAGNGHTGEPMIVMNHHNSHHPSTTPGGTAMASSTRNVSGSNHGAGSSSHNGGGGKRIFGSNEDIQRGSKSETTKSNRDEERHESSRREVPLPPEGAVRMRCYRLNLDVERGVSPRSRRSSTWNALPAVQPSCSEDEKSTTEANMAESVAKIFRGLVVNRDGTITSGRKGSRSANKGKADEKSRQAAKIDRAKDLVEEAMKGNSKKKLDGDEGGDGDDDAVKMISLVVVGEYDDMKYLVRDGSKKLKEAQGLPDEALLNLNRPRSSGSSSRRRGGDSSGHHSSKSQHRGNSGAPPMTPTTPTRDRKRSQQHHPTGVEHVQHSTTPPKLNRHPRDRPTRREGGSKRFANIPDPCSDLFAGGDSDWSDALAFPKGLTSIWNCGATRENNGTMSPHKQYENGGEGRDSGDKSTRNDDGLGREGTSVRKLNSPDRKEVLIA</sequence>
<feature type="compositionally biased region" description="Low complexity" evidence="1">
    <location>
        <begin position="74"/>
        <end position="85"/>
    </location>
</feature>
<dbReference type="AlphaFoldDB" id="A0A7S1FM55"/>
<proteinExistence type="predicted"/>
<evidence type="ECO:0000256" key="1">
    <source>
        <dbReference type="SAM" id="MobiDB-lite"/>
    </source>
</evidence>
<name>A0A7S1FM55_9STRA</name>
<feature type="region of interest" description="Disordered" evidence="1">
    <location>
        <begin position="147"/>
        <end position="177"/>
    </location>
</feature>
<feature type="compositionally biased region" description="Basic and acidic residues" evidence="1">
    <location>
        <begin position="99"/>
        <end position="125"/>
    </location>
</feature>
<feature type="region of interest" description="Disordered" evidence="1">
    <location>
        <begin position="289"/>
        <end position="386"/>
    </location>
</feature>
<protein>
    <submittedName>
        <fullName evidence="2">Uncharacterized protein</fullName>
    </submittedName>
</protein>
<accession>A0A7S1FM55</accession>
<feature type="region of interest" description="Disordered" evidence="1">
    <location>
        <begin position="197"/>
        <end position="254"/>
    </location>
</feature>
<feature type="compositionally biased region" description="Basic and acidic residues" evidence="1">
    <location>
        <begin position="462"/>
        <end position="472"/>
    </location>
</feature>
<feature type="region of interest" description="Disordered" evidence="1">
    <location>
        <begin position="48"/>
        <end position="130"/>
    </location>
</feature>
<feature type="compositionally biased region" description="Polar residues" evidence="1">
    <location>
        <begin position="197"/>
        <end position="209"/>
    </location>
</feature>
<feature type="region of interest" description="Disordered" evidence="1">
    <location>
        <begin position="415"/>
        <end position="472"/>
    </location>
</feature>
<feature type="compositionally biased region" description="Basic and acidic residues" evidence="1">
    <location>
        <begin position="212"/>
        <end position="245"/>
    </location>
</feature>
<feature type="compositionally biased region" description="Basic and acidic residues" evidence="1">
    <location>
        <begin position="429"/>
        <end position="452"/>
    </location>
</feature>
<feature type="compositionally biased region" description="Polar residues" evidence="1">
    <location>
        <begin position="56"/>
        <end position="73"/>
    </location>
</feature>
<organism evidence="2">
    <name type="scientific">Corethron hystrix</name>
    <dbReference type="NCBI Taxonomy" id="216773"/>
    <lineage>
        <taxon>Eukaryota</taxon>
        <taxon>Sar</taxon>
        <taxon>Stramenopiles</taxon>
        <taxon>Ochrophyta</taxon>
        <taxon>Bacillariophyta</taxon>
        <taxon>Coscinodiscophyceae</taxon>
        <taxon>Corethrophycidae</taxon>
        <taxon>Corethrales</taxon>
        <taxon>Corethraceae</taxon>
        <taxon>Corethron</taxon>
    </lineage>
</organism>
<feature type="compositionally biased region" description="Basic and acidic residues" evidence="1">
    <location>
        <begin position="369"/>
        <end position="378"/>
    </location>
</feature>
<dbReference type="EMBL" id="HBFR01003211">
    <property type="protein sequence ID" value="CAD8875030.1"/>
    <property type="molecule type" value="Transcribed_RNA"/>
</dbReference>
<gene>
    <name evidence="2" type="ORF">CHYS00102_LOCUS2205</name>
</gene>